<evidence type="ECO:0000256" key="8">
    <source>
        <dbReference type="PROSITE-ProRule" id="PRU01240"/>
    </source>
</evidence>
<evidence type="ECO:0000256" key="4">
    <source>
        <dbReference type="ARBA" id="ARBA00022670"/>
    </source>
</evidence>
<feature type="compositionally biased region" description="Polar residues" evidence="10">
    <location>
        <begin position="1195"/>
        <end position="1206"/>
    </location>
</feature>
<feature type="active site" description="Charge relay system" evidence="8">
    <location>
        <position position="198"/>
    </location>
</feature>
<feature type="region of interest" description="Disordered" evidence="10">
    <location>
        <begin position="1140"/>
        <end position="1177"/>
    </location>
</feature>
<evidence type="ECO:0000256" key="10">
    <source>
        <dbReference type="SAM" id="MobiDB-lite"/>
    </source>
</evidence>
<dbReference type="SUPFAM" id="SSF52743">
    <property type="entry name" value="Subtilisin-like"/>
    <property type="match status" value="1"/>
</dbReference>
<dbReference type="InterPro" id="IPR023828">
    <property type="entry name" value="Peptidase_S8_Ser-AS"/>
</dbReference>
<feature type="region of interest" description="Disordered" evidence="10">
    <location>
        <begin position="1195"/>
        <end position="1237"/>
    </location>
</feature>
<keyword evidence="2" id="KW-0134">Cell wall</keyword>
<evidence type="ECO:0000313" key="15">
    <source>
        <dbReference type="Proteomes" id="UP000604730"/>
    </source>
</evidence>
<accession>A0ABS1J3Z6</accession>
<proteinExistence type="inferred from homology"/>
<dbReference type="Pfam" id="PF02225">
    <property type="entry name" value="PA"/>
    <property type="match status" value="1"/>
</dbReference>
<evidence type="ECO:0000256" key="1">
    <source>
        <dbReference type="ARBA" id="ARBA00011073"/>
    </source>
</evidence>
<dbReference type="Gene3D" id="3.50.30.30">
    <property type="match status" value="1"/>
</dbReference>
<dbReference type="PROSITE" id="PS51892">
    <property type="entry name" value="SUBTILASE"/>
    <property type="match status" value="1"/>
</dbReference>
<keyword evidence="7 8" id="KW-0720">Serine protease</keyword>
<evidence type="ECO:0000259" key="12">
    <source>
        <dbReference type="Pfam" id="PF02225"/>
    </source>
</evidence>
<dbReference type="Proteomes" id="UP000604730">
    <property type="component" value="Unassembled WGS sequence"/>
</dbReference>
<keyword evidence="4 8" id="KW-0645">Protease</keyword>
<dbReference type="InterPro" id="IPR046450">
    <property type="entry name" value="PA_dom_sf"/>
</dbReference>
<dbReference type="Pfam" id="PF06280">
    <property type="entry name" value="fn3_5"/>
    <property type="match status" value="1"/>
</dbReference>
<dbReference type="SUPFAM" id="SSF52025">
    <property type="entry name" value="PA domain"/>
    <property type="match status" value="1"/>
</dbReference>
<dbReference type="PANTHER" id="PTHR43806:SF11">
    <property type="entry name" value="CEREVISIN-RELATED"/>
    <property type="match status" value="1"/>
</dbReference>
<dbReference type="InterPro" id="IPR003137">
    <property type="entry name" value="PA_domain"/>
</dbReference>
<gene>
    <name evidence="14" type="ORF">JJN12_10690</name>
</gene>
<dbReference type="InterPro" id="IPR010435">
    <property type="entry name" value="C5a/SBT2-like_Fn3"/>
</dbReference>
<keyword evidence="6 8" id="KW-0378">Hydrolase</keyword>
<comment type="caution">
    <text evidence="14">The sequence shown here is derived from an EMBL/GenBank/DDBJ whole genome shotgun (WGS) entry which is preliminary data.</text>
</comment>
<comment type="similarity">
    <text evidence="1 8 9">Belongs to the peptidase S8 family.</text>
</comment>
<dbReference type="EMBL" id="JAEPRJ010000001">
    <property type="protein sequence ID" value="MBK5898238.1"/>
    <property type="molecule type" value="Genomic_DNA"/>
</dbReference>
<feature type="compositionally biased region" description="Polar residues" evidence="10">
    <location>
        <begin position="1216"/>
        <end position="1231"/>
    </location>
</feature>
<dbReference type="Gene3D" id="3.40.50.200">
    <property type="entry name" value="Peptidase S8/S53 domain"/>
    <property type="match status" value="1"/>
</dbReference>
<dbReference type="PANTHER" id="PTHR43806">
    <property type="entry name" value="PEPTIDASE S8"/>
    <property type="match status" value="1"/>
</dbReference>
<evidence type="ECO:0000256" key="2">
    <source>
        <dbReference type="ARBA" id="ARBA00022512"/>
    </source>
</evidence>
<feature type="active site" description="Charge relay system" evidence="8">
    <location>
        <position position="508"/>
    </location>
</feature>
<keyword evidence="5" id="KW-0732">Signal</keyword>
<dbReference type="PRINTS" id="PR00723">
    <property type="entry name" value="SUBTILISIN"/>
</dbReference>
<dbReference type="InterPro" id="IPR036852">
    <property type="entry name" value="Peptidase_S8/S53_dom_sf"/>
</dbReference>
<protein>
    <submittedName>
        <fullName evidence="14">S8 family serine peptidase</fullName>
    </submittedName>
</protein>
<dbReference type="InterPro" id="IPR023827">
    <property type="entry name" value="Peptidase_S8_Asp-AS"/>
</dbReference>
<dbReference type="InterPro" id="IPR015500">
    <property type="entry name" value="Peptidase_S8_subtilisin-rel"/>
</dbReference>
<dbReference type="PROSITE" id="PS00138">
    <property type="entry name" value="SUBTILASE_SER"/>
    <property type="match status" value="1"/>
</dbReference>
<evidence type="ECO:0000256" key="3">
    <source>
        <dbReference type="ARBA" id="ARBA00022525"/>
    </source>
</evidence>
<evidence type="ECO:0000256" key="6">
    <source>
        <dbReference type="ARBA" id="ARBA00022801"/>
    </source>
</evidence>
<keyword evidence="15" id="KW-1185">Reference proteome</keyword>
<evidence type="ECO:0000259" key="11">
    <source>
        <dbReference type="Pfam" id="PF00082"/>
    </source>
</evidence>
<evidence type="ECO:0000259" key="13">
    <source>
        <dbReference type="Pfam" id="PF06280"/>
    </source>
</evidence>
<reference evidence="14 15" key="1">
    <citation type="submission" date="2021-01" db="EMBL/GenBank/DDBJ databases">
        <title>Isolation and description of Catonella massiliensis sp. nov., a novel Catonella species, isolated from a stable periodontitis subject.</title>
        <authorList>
            <person name="Antezack A."/>
            <person name="Boxberger M."/>
            <person name="La Scola B."/>
            <person name="Monnet-Corti V."/>
        </authorList>
    </citation>
    <scope>NUCLEOTIDE SEQUENCE [LARGE SCALE GENOMIC DNA]</scope>
    <source>
        <strain evidence="14 15">Marseille-Q4567</strain>
    </source>
</reference>
<feature type="domain" description="C5a peptidase/Subtilisin-like protease SBT2-like Fn3-like" evidence="13">
    <location>
        <begin position="587"/>
        <end position="684"/>
    </location>
</feature>
<evidence type="ECO:0000256" key="9">
    <source>
        <dbReference type="RuleBase" id="RU003355"/>
    </source>
</evidence>
<name>A0ABS1J3Z6_9FIRM</name>
<dbReference type="InterPro" id="IPR050131">
    <property type="entry name" value="Peptidase_S8_subtilisin-like"/>
</dbReference>
<feature type="domain" description="Peptidase S8/S53" evidence="11">
    <location>
        <begin position="126"/>
        <end position="564"/>
    </location>
</feature>
<evidence type="ECO:0000313" key="14">
    <source>
        <dbReference type="EMBL" id="MBK5898238.1"/>
    </source>
</evidence>
<dbReference type="RefSeq" id="WP_208429670.1">
    <property type="nucleotide sequence ID" value="NZ_JAEPRJ010000001.1"/>
</dbReference>
<dbReference type="InterPro" id="IPR000209">
    <property type="entry name" value="Peptidase_S8/S53_dom"/>
</dbReference>
<dbReference type="Gene3D" id="2.60.40.1710">
    <property type="entry name" value="Subtilisin-like superfamily"/>
    <property type="match status" value="1"/>
</dbReference>
<feature type="domain" description="PA" evidence="12">
    <location>
        <begin position="372"/>
        <end position="443"/>
    </location>
</feature>
<dbReference type="Pfam" id="PF00082">
    <property type="entry name" value="Peptidase_S8"/>
    <property type="match status" value="1"/>
</dbReference>
<evidence type="ECO:0000256" key="5">
    <source>
        <dbReference type="ARBA" id="ARBA00022729"/>
    </source>
</evidence>
<keyword evidence="3" id="KW-0964">Secreted</keyword>
<sequence length="1346" mass="147974">MKNRLWVSIILSILLIFTISGVPVGAATTDGGTQTERVSIIVKGKKSEFKRIEEVDSSAKLTRQFWIVDAIVAEVKRSKIDELKGKGIDFEIEQVFTPLKEERMKTANEAILQELREMAEEKGFDGRGTVIAVLDSGVDIKHKDLSADIEYPKLTADKVKEKKLKGKYYNAKIPYAYNYADGDHDIKDTNVKSAGYGHGMHVIGIIGANGPANDKSRVRGVAPQAQIASMKIFYNNPRKGEGAPEGAVISAIEDAVSLDVDAMNLSFGVPAGIKDSSDLMQKAINAAKQRGILVVSAAGNAYYAGYPNEPTIDNSTISEPGVAEGAISVASFESELQRIHSFTFNGETIRYTKLNGDIKSASGVKLSDCGNGKAEDIKENPGIAIIYRSGVPFLEMIENAHKKGAKAVIIYNKDGDDSYVESIGVVEQDIPVIFVSNADGKKLLSNLNILPDFTDRMGEIKNPLSGMSAFSGYGPLNDLEIKPEITGIGGTVYSTVNDNSYATMGGTSMASPYVAGISLCYMNYLKDKNILFTPEDITFAMMNTARILKNKEGLPFAVRRQGAGMIDFENMKKQEIRLGYDGKPKASLGEMDKEKEFLIKVKNTTSHKATINLSHSDILTMDVSNAKEKVLEGAKISFEPQKLTLEAGATAEVRVKLKVESVAENYVEGFIIANTDKTQANIPFLAYSGDFKNLSVFDRNFYEPKSKYKEQGLYSEYRVGGNKVLLVPVGGKNPTAENMGISPGNGDGMLTALPKLSFLRNAKDVKFYIEDDRHKMFTYIYATDYLRKEVTATQKEKSKISELWRWSGTYYDKKKGLKIPAPEGQYYYVVEAFPVVEGAKKQVLRFPVKIDKTAPIVKSGTFITDTDVCEVTMTGEDRGLSRTDISHFVFVIDKDGYKEDDNTVFYLEKQNDEYRKILHLDGLENGIHKLYVGAIDYAGNMGTTDGTIISVKDSPVKLTADKKEAELKEKIELKYGMPAAVRYRIYLNDTTKVLAETKETAYEFSVPEAGKQTLIVEAVDEAGKSLGVNAVEIQVKEQEAKQDFEITSSHNIENNKVTTTWDIINNYGQRKNVTVITCVYGKNNKLLNMTANTAYIEALSNDRVTNVLKIPKDAVKIKNYVWDDFEQLNTIMKEEVISLQKEDEGSGGNSEGGGTGGAGGNNEGGNTGGSGNIGGNIGGGGNNSIPVIPVLPVITENSNTDNNKPNSEVKKPDETATVTEGETPLSDINDSTKGKGKANATKKKYELTMIKSKAVLAKIAAKYKKLFTKNVYKIKLLTIKAGKQTRQKIEIRLPYKGVVKGCKFYVVDIKSGKRYAARYDKKKKELVFKTDKAGKYALLRVKVKKK</sequence>
<dbReference type="PROSITE" id="PS00136">
    <property type="entry name" value="SUBTILASE_ASP"/>
    <property type="match status" value="1"/>
</dbReference>
<organism evidence="14 15">
    <name type="scientific">Catonella massiliensis</name>
    <dbReference type="NCBI Taxonomy" id="2799636"/>
    <lineage>
        <taxon>Bacteria</taxon>
        <taxon>Bacillati</taxon>
        <taxon>Bacillota</taxon>
        <taxon>Clostridia</taxon>
        <taxon>Lachnospirales</taxon>
        <taxon>Lachnospiraceae</taxon>
        <taxon>Catonella</taxon>
    </lineage>
</organism>
<feature type="compositionally biased region" description="Gly residues" evidence="10">
    <location>
        <begin position="1146"/>
        <end position="1177"/>
    </location>
</feature>
<feature type="active site" description="Charge relay system" evidence="8">
    <location>
        <position position="135"/>
    </location>
</feature>
<evidence type="ECO:0000256" key="7">
    <source>
        <dbReference type="ARBA" id="ARBA00022825"/>
    </source>
</evidence>